<evidence type="ECO:0000313" key="4">
    <source>
        <dbReference type="Proteomes" id="UP000288216"/>
    </source>
</evidence>
<keyword evidence="4" id="KW-1185">Reference proteome</keyword>
<dbReference type="GO" id="GO:0003677">
    <property type="term" value="F:DNA binding"/>
    <property type="evidence" value="ECO:0007669"/>
    <property type="project" value="InterPro"/>
</dbReference>
<dbReference type="PANTHER" id="PTHR14662">
    <property type="entry name" value="PARTNER AND LOCALIZER OF BRCA2"/>
    <property type="match status" value="1"/>
</dbReference>
<accession>A0A401NGL5</accession>
<dbReference type="Pfam" id="PF16756">
    <property type="entry name" value="PALB2_WD40"/>
    <property type="match status" value="1"/>
</dbReference>
<reference evidence="3 4" key="1">
    <citation type="journal article" date="2018" name="Nat. Ecol. Evol.">
        <title>Shark genomes provide insights into elasmobranch evolution and the origin of vertebrates.</title>
        <authorList>
            <person name="Hara Y"/>
            <person name="Yamaguchi K"/>
            <person name="Onimaru K"/>
            <person name="Kadota M"/>
            <person name="Koyanagi M"/>
            <person name="Keeley SD"/>
            <person name="Tatsumi K"/>
            <person name="Tanaka K"/>
            <person name="Motone F"/>
            <person name="Kageyama Y"/>
            <person name="Nozu R"/>
            <person name="Adachi N"/>
            <person name="Nishimura O"/>
            <person name="Nakagawa R"/>
            <person name="Tanegashima C"/>
            <person name="Kiyatake I"/>
            <person name="Matsumoto R"/>
            <person name="Murakumo K"/>
            <person name="Nishida K"/>
            <person name="Terakita A"/>
            <person name="Kuratani S"/>
            <person name="Sato K"/>
            <person name="Hyodo S Kuraku.S."/>
        </authorList>
    </citation>
    <scope>NUCLEOTIDE SEQUENCE [LARGE SCALE GENOMIC DNA]</scope>
</reference>
<feature type="compositionally biased region" description="Polar residues" evidence="1">
    <location>
        <begin position="441"/>
        <end position="454"/>
    </location>
</feature>
<dbReference type="SUPFAM" id="SSF50978">
    <property type="entry name" value="WD40 repeat-like"/>
    <property type="match status" value="1"/>
</dbReference>
<dbReference type="InterPro" id="IPR042417">
    <property type="entry name" value="PALB2"/>
</dbReference>
<feature type="compositionally biased region" description="Polar residues" evidence="1">
    <location>
        <begin position="78"/>
        <end position="92"/>
    </location>
</feature>
<feature type="compositionally biased region" description="Low complexity" evidence="1">
    <location>
        <begin position="429"/>
        <end position="440"/>
    </location>
</feature>
<gene>
    <name evidence="3" type="ORF">scyTo_0009071</name>
</gene>
<feature type="compositionally biased region" description="Polar residues" evidence="1">
    <location>
        <begin position="49"/>
        <end position="59"/>
    </location>
</feature>
<feature type="region of interest" description="Disordered" evidence="1">
    <location>
        <begin position="49"/>
        <end position="147"/>
    </location>
</feature>
<dbReference type="InterPro" id="IPR015943">
    <property type="entry name" value="WD40/YVTN_repeat-like_dom_sf"/>
</dbReference>
<feature type="compositionally biased region" description="Basic and acidic residues" evidence="1">
    <location>
        <begin position="761"/>
        <end position="791"/>
    </location>
</feature>
<protein>
    <recommendedName>
        <fullName evidence="2">Partner and localiser of BRCA2 WD40 domain-containing protein</fullName>
    </recommendedName>
</protein>
<dbReference type="Gene3D" id="2.130.10.10">
    <property type="entry name" value="YVTN repeat-like/Quinoprotein amine dehydrogenase"/>
    <property type="match status" value="1"/>
</dbReference>
<dbReference type="Proteomes" id="UP000288216">
    <property type="component" value="Unassembled WGS sequence"/>
</dbReference>
<dbReference type="GO" id="GO:0005654">
    <property type="term" value="C:nucleoplasm"/>
    <property type="evidence" value="ECO:0007669"/>
    <property type="project" value="TreeGrafter"/>
</dbReference>
<evidence type="ECO:0000313" key="3">
    <source>
        <dbReference type="EMBL" id="GCB59926.1"/>
    </source>
</evidence>
<feature type="region of interest" description="Disordered" evidence="1">
    <location>
        <begin position="552"/>
        <end position="614"/>
    </location>
</feature>
<feature type="compositionally biased region" description="Polar residues" evidence="1">
    <location>
        <begin position="813"/>
        <end position="832"/>
    </location>
</feature>
<feature type="region of interest" description="Disordered" evidence="1">
    <location>
        <begin position="382"/>
        <end position="408"/>
    </location>
</feature>
<feature type="region of interest" description="Disordered" evidence="1">
    <location>
        <begin position="429"/>
        <end position="471"/>
    </location>
</feature>
<dbReference type="InterPro" id="IPR036322">
    <property type="entry name" value="WD40_repeat_dom_sf"/>
</dbReference>
<feature type="compositionally biased region" description="Low complexity" evidence="1">
    <location>
        <begin position="60"/>
        <end position="72"/>
    </location>
</feature>
<dbReference type="OMA" id="GHCQKED"/>
<feature type="region of interest" description="Disordered" evidence="1">
    <location>
        <begin position="757"/>
        <end position="848"/>
    </location>
</feature>
<proteinExistence type="predicted"/>
<feature type="compositionally biased region" description="Basic residues" evidence="1">
    <location>
        <begin position="382"/>
        <end position="394"/>
    </location>
</feature>
<feature type="region of interest" description="Disordered" evidence="1">
    <location>
        <begin position="502"/>
        <end position="522"/>
    </location>
</feature>
<dbReference type="STRING" id="75743.A0A401NGL5"/>
<evidence type="ECO:0000256" key="1">
    <source>
        <dbReference type="SAM" id="MobiDB-lite"/>
    </source>
</evidence>
<feature type="domain" description="Partner and localiser of BRCA2 WD40" evidence="2">
    <location>
        <begin position="973"/>
        <end position="1316"/>
    </location>
</feature>
<dbReference type="InterPro" id="IPR031920">
    <property type="entry name" value="PALB2_WD40"/>
</dbReference>
<comment type="caution">
    <text evidence="3">The sequence shown here is derived from an EMBL/GenBank/DDBJ whole genome shotgun (WGS) entry which is preliminary data.</text>
</comment>
<dbReference type="EMBL" id="BFAA01003611">
    <property type="protein sequence ID" value="GCB59926.1"/>
    <property type="molecule type" value="Genomic_DNA"/>
</dbReference>
<dbReference type="OrthoDB" id="9936560at2759"/>
<organism evidence="3 4">
    <name type="scientific">Scyliorhinus torazame</name>
    <name type="common">Cloudy catshark</name>
    <name type="synonym">Catulus torazame</name>
    <dbReference type="NCBI Taxonomy" id="75743"/>
    <lineage>
        <taxon>Eukaryota</taxon>
        <taxon>Metazoa</taxon>
        <taxon>Chordata</taxon>
        <taxon>Craniata</taxon>
        <taxon>Vertebrata</taxon>
        <taxon>Chondrichthyes</taxon>
        <taxon>Elasmobranchii</taxon>
        <taxon>Galeomorphii</taxon>
        <taxon>Galeoidea</taxon>
        <taxon>Carcharhiniformes</taxon>
        <taxon>Scyliorhinidae</taxon>
        <taxon>Scyliorhinus</taxon>
    </lineage>
</organism>
<dbReference type="PANTHER" id="PTHR14662:SF2">
    <property type="entry name" value="PARTNER AND LOCALIZER OF BRCA2"/>
    <property type="match status" value="1"/>
</dbReference>
<sequence>MENSVKKPLSRETREQLKERLALLKKEYVKTVYKLQRAQKAELVRNHVKNTIAQQNQPLEEQSTTQQTTGESLPFLDTHQSSSSYRRSQVPESNEKKSTVTFNLEPEIRDSIGGPNVALTRTCESFEDPSAEPTFSPAVETGPVTKSDIRVPSRLKLKKRKSGEVLKKGVCEAASELNASLASSEEPSVKEIEELDSAVNEQNAISSFFNRGNGVSAALGRDVKENGSPHGEEDSVPFKNEAQEVEGNHLTSPLGKTMNDTVCCSPGDKSAAVSVCENEAFSSRDPEALAEATRPQQEELNCPKELIEASESNLASEAVASELDRLQGNSDLHEASEDSPLNSCTLVEGLLFPVEYYVRTTRRMTSCQRQVDLNAVIHSHLGKCRSGGRGRSRKSTLEQGTPAKGLPKAEGEISDTLLLFNSQEDDFAASNAASSQHHSQYPWNTGVDSQSIKSNHVKGRKRDRGGSIKPKLTDDTKVLKVTEWTLNNHTISDVQRVAASDVRSERENEENENNFCQPVPNTNELFGNTVNKLGGHDFSSMTNFNIKSSNLTSAKPKHIGKPLQDSIESQTSDVLVRPFKENSKGSSTEQRESVSGVPEHHCGLNSDTDSQEMVPETQQDPFLGISMKKSFNGARQLFPLGIESYGEDTLAQVSQPRRRVRLSKGNCYRRTRAGSRKPTTRLEGGTLTCSEPLLSVKKPVVKKLFHSLEVQDFDLPDEEYGQLKEKLKAESLRKSLLPSQHNIVDCTVETLVETENCDSPHSQDIKQATESREEHHPQKSLDHTERSRTPEEPAADGAITPSSQKRPEDISGSKLSTSVLLSTPSCTPQAGNVHQREQGAGSPVFPSLGFTPAFGSSILSQNNHQNQDSLQTGALQTGALSHAYEDVQNNDGSCGQTLQTSEGVVPVVNRGDTLSAREHLDADEQPPEQFHGSCATKISQSEVLNKDCAVKFAEPGSVIEEGNDDALTSAPPAHQFEQSLKRQTLQLISTLQNPSTSCVTDLCTVFWIVSGTKALCIACACETAVFLWAPQQLNQWTNIHTWAFDKVPIIELIPIPDAVNILCVAFGSLEIREVKALHSTEKGCLERTLLQAGDINAVLGLPGRRLVCSCGTLQSQHIELSTLSKEGRSEQCTQLVPPNEMVLAFSDVEGEAEALLGSTIMSNIVIWSLKTGHLLKKIHLSESYPGTVCQKAYSESGLLFLLLSHRYVGSCDGSVSRRVCVLKMVGVNPINDKSRPVMSYTLPLECNGRYIVGGVKDQSVAAVVTPGTLVLWDVPSGHISTMLPQGPNGHWSLFQWAEANSCLLARKNDRTVYIYKRVGARTV</sequence>
<dbReference type="GO" id="GO:0000724">
    <property type="term" value="P:double-strand break repair via homologous recombination"/>
    <property type="evidence" value="ECO:0007669"/>
    <property type="project" value="InterPro"/>
</dbReference>
<evidence type="ECO:0000259" key="2">
    <source>
        <dbReference type="Pfam" id="PF16756"/>
    </source>
</evidence>
<name>A0A401NGL5_SCYTO</name>